<reference evidence="3" key="1">
    <citation type="submission" date="2017-12" db="EMBL/GenBank/DDBJ databases">
        <title>FDA dAtabase for Regulatory Grade micrObial Sequences (FDA-ARGOS): Supporting development and validation of Infectious Disease Dx tests.</title>
        <authorList>
            <person name="Sichtig H."/>
            <person name="Tallon L."/>
            <person name="Sadzewicz L."/>
            <person name="Sengamalay N."/>
            <person name="Nagaraj S."/>
            <person name="Vavikolanu K."/>
            <person name="Aluvathingal J."/>
            <person name="Nadendla S."/>
            <person name="Pirone D.C."/>
            <person name="Hoffman M."/>
            <person name="Muruvanda T."/>
            <person name="Allard M."/>
            <person name="Evans P."/>
        </authorList>
    </citation>
    <scope>NUCLEOTIDE SEQUENCE [LARGE SCALE GENOMIC DNA]</scope>
    <source>
        <strain evidence="3">FDAARGOS_55</strain>
    </source>
</reference>
<evidence type="ECO:0000313" key="2">
    <source>
        <dbReference type="EMBL" id="PNO35060.1"/>
    </source>
</evidence>
<protein>
    <submittedName>
        <fullName evidence="2">D-alanyl-D-alanine dipeptidase</fullName>
    </submittedName>
</protein>
<dbReference type="Proteomes" id="UP000236163">
    <property type="component" value="Unassembled WGS sequence"/>
</dbReference>
<feature type="transmembrane region" description="Helical" evidence="1">
    <location>
        <begin position="92"/>
        <end position="113"/>
    </location>
</feature>
<accession>A0A1J6YHP8</accession>
<sequence length="125" mass="14341">MKKFNREVHEKTTSWSILQSERLKKCGRLLLLLLYRFIIGWAFFQLLVIITAGILLLGVLLFHPVIFVQTIAITEKLNHASIDLWNILKLCLLHYGVIAGFIFMLGCAISKSIRQAQRLSRKFGA</sequence>
<evidence type="ECO:0000256" key="1">
    <source>
        <dbReference type="SAM" id="Phobius"/>
    </source>
</evidence>
<dbReference type="EMBL" id="JWSP02000004">
    <property type="protein sequence ID" value="PNO35060.1"/>
    <property type="molecule type" value="Genomic_DNA"/>
</dbReference>
<comment type="caution">
    <text evidence="2">The sequence shown here is derived from an EMBL/GenBank/DDBJ whole genome shotgun (WGS) entry which is preliminary data.</text>
</comment>
<keyword evidence="1" id="KW-1133">Transmembrane helix</keyword>
<keyword evidence="1" id="KW-0472">Membrane</keyword>
<name>A0A1J6YHP8_SALHO</name>
<keyword evidence="1" id="KW-0812">Transmembrane</keyword>
<organism evidence="2 3">
    <name type="scientific">Salmonella enterica subsp. houtenae serovar 50:g,z51:-</name>
    <dbReference type="NCBI Taxonomy" id="1173947"/>
    <lineage>
        <taxon>Bacteria</taxon>
        <taxon>Pseudomonadati</taxon>
        <taxon>Pseudomonadota</taxon>
        <taxon>Gammaproteobacteria</taxon>
        <taxon>Enterobacterales</taxon>
        <taxon>Enterobacteriaceae</taxon>
        <taxon>Salmonella</taxon>
    </lineage>
</organism>
<evidence type="ECO:0000313" key="3">
    <source>
        <dbReference type="Proteomes" id="UP000236163"/>
    </source>
</evidence>
<dbReference type="AlphaFoldDB" id="A0A1J6YHP8"/>
<gene>
    <name evidence="2" type="ORF">RK55_018980</name>
</gene>
<feature type="transmembrane region" description="Helical" evidence="1">
    <location>
        <begin position="29"/>
        <end position="62"/>
    </location>
</feature>
<proteinExistence type="predicted"/>